<protein>
    <submittedName>
        <fullName evidence="1">Uncharacterized protein</fullName>
    </submittedName>
</protein>
<keyword evidence="2" id="KW-1185">Reference proteome</keyword>
<reference evidence="2" key="1">
    <citation type="submission" date="2016-10" db="EMBL/GenBank/DDBJ databases">
        <authorList>
            <person name="Varghese N."/>
            <person name="Submissions S."/>
        </authorList>
    </citation>
    <scope>NUCLEOTIDE SEQUENCE [LARGE SCALE GENOMIC DNA]</scope>
    <source>
        <strain evidence="2">DSM 46732</strain>
    </source>
</reference>
<accession>A0A1H0WB07</accession>
<dbReference type="Proteomes" id="UP000199497">
    <property type="component" value="Unassembled WGS sequence"/>
</dbReference>
<evidence type="ECO:0000313" key="2">
    <source>
        <dbReference type="Proteomes" id="UP000199497"/>
    </source>
</evidence>
<evidence type="ECO:0000313" key="1">
    <source>
        <dbReference type="EMBL" id="SDP87959.1"/>
    </source>
</evidence>
<dbReference type="OrthoDB" id="3572298at2"/>
<dbReference type="STRING" id="405564.SAMN04487905_111153"/>
<gene>
    <name evidence="1" type="ORF">SAMN04487905_111153</name>
</gene>
<name>A0A1H0WB07_9ACTN</name>
<proteinExistence type="predicted"/>
<dbReference type="RefSeq" id="WP_092603558.1">
    <property type="nucleotide sequence ID" value="NZ_FNJR01000011.1"/>
</dbReference>
<dbReference type="EMBL" id="FNJR01000011">
    <property type="protein sequence ID" value="SDP87959.1"/>
    <property type="molecule type" value="Genomic_DNA"/>
</dbReference>
<sequence>MLETITCVVALCDECGRQFGEDGEGVLYLPSPRELRQLITNTELPDEYRWSIGDDGRITCHLCRLTWSCALSGHDWGAWRLCLCSGDRHPATPGYWCGHQHRMCLRCDQHEFQQIARIARTAGGEAA</sequence>
<organism evidence="1 2">
    <name type="scientific">Actinopolyspora xinjiangensis</name>
    <dbReference type="NCBI Taxonomy" id="405564"/>
    <lineage>
        <taxon>Bacteria</taxon>
        <taxon>Bacillati</taxon>
        <taxon>Actinomycetota</taxon>
        <taxon>Actinomycetes</taxon>
        <taxon>Actinopolysporales</taxon>
        <taxon>Actinopolysporaceae</taxon>
        <taxon>Actinopolyspora</taxon>
    </lineage>
</organism>
<dbReference type="AlphaFoldDB" id="A0A1H0WB07"/>